<feature type="region of interest" description="Disordered" evidence="1">
    <location>
        <begin position="124"/>
        <end position="153"/>
    </location>
</feature>
<proteinExistence type="predicted"/>
<name>G4YXF2_PHYSP</name>
<feature type="compositionally biased region" description="Basic and acidic residues" evidence="1">
    <location>
        <begin position="128"/>
        <end position="153"/>
    </location>
</feature>
<feature type="region of interest" description="Disordered" evidence="1">
    <location>
        <begin position="515"/>
        <end position="575"/>
    </location>
</feature>
<feature type="region of interest" description="Disordered" evidence="1">
    <location>
        <begin position="732"/>
        <end position="823"/>
    </location>
</feature>
<evidence type="ECO:0000313" key="2">
    <source>
        <dbReference type="EMBL" id="EGZ23221.1"/>
    </source>
</evidence>
<feature type="compositionally biased region" description="Basic and acidic residues" evidence="1">
    <location>
        <begin position="345"/>
        <end position="375"/>
    </location>
</feature>
<gene>
    <name evidence="2" type="ORF">PHYSODRAFT_324448</name>
</gene>
<feature type="compositionally biased region" description="Basic and acidic residues" evidence="1">
    <location>
        <begin position="767"/>
        <end position="797"/>
    </location>
</feature>
<feature type="region of interest" description="Disordered" evidence="1">
    <location>
        <begin position="618"/>
        <end position="709"/>
    </location>
</feature>
<protein>
    <submittedName>
        <fullName evidence="2">Uncharacterized protein</fullName>
    </submittedName>
</protein>
<keyword evidence="3" id="KW-1185">Reference proteome</keyword>
<feature type="region of interest" description="Disordered" evidence="1">
    <location>
        <begin position="310"/>
        <end position="401"/>
    </location>
</feature>
<evidence type="ECO:0000256" key="1">
    <source>
        <dbReference type="SAM" id="MobiDB-lite"/>
    </source>
</evidence>
<dbReference type="RefSeq" id="XP_009518509.1">
    <property type="nucleotide sequence ID" value="XM_009520214.1"/>
</dbReference>
<organism evidence="2 3">
    <name type="scientific">Phytophthora sojae (strain P6497)</name>
    <name type="common">Soybean stem and root rot agent</name>
    <name type="synonym">Phytophthora megasperma f. sp. glycines</name>
    <dbReference type="NCBI Taxonomy" id="1094619"/>
    <lineage>
        <taxon>Eukaryota</taxon>
        <taxon>Sar</taxon>
        <taxon>Stramenopiles</taxon>
        <taxon>Oomycota</taxon>
        <taxon>Peronosporomycetes</taxon>
        <taxon>Peronosporales</taxon>
        <taxon>Peronosporaceae</taxon>
        <taxon>Phytophthora</taxon>
    </lineage>
</organism>
<reference evidence="2 3" key="1">
    <citation type="journal article" date="2006" name="Science">
        <title>Phytophthora genome sequences uncover evolutionary origins and mechanisms of pathogenesis.</title>
        <authorList>
            <person name="Tyler B.M."/>
            <person name="Tripathy S."/>
            <person name="Zhang X."/>
            <person name="Dehal P."/>
            <person name="Jiang R.H."/>
            <person name="Aerts A."/>
            <person name="Arredondo F.D."/>
            <person name="Baxter L."/>
            <person name="Bensasson D."/>
            <person name="Beynon J.L."/>
            <person name="Chapman J."/>
            <person name="Damasceno C.M."/>
            <person name="Dorrance A.E."/>
            <person name="Dou D."/>
            <person name="Dickerman A.W."/>
            <person name="Dubchak I.L."/>
            <person name="Garbelotto M."/>
            <person name="Gijzen M."/>
            <person name="Gordon S.G."/>
            <person name="Govers F."/>
            <person name="Grunwald N.J."/>
            <person name="Huang W."/>
            <person name="Ivors K.L."/>
            <person name="Jones R.W."/>
            <person name="Kamoun S."/>
            <person name="Krampis K."/>
            <person name="Lamour K.H."/>
            <person name="Lee M.K."/>
            <person name="McDonald W.H."/>
            <person name="Medina M."/>
            <person name="Meijer H.J."/>
            <person name="Nordberg E.K."/>
            <person name="Maclean D.J."/>
            <person name="Ospina-Giraldo M.D."/>
            <person name="Morris P.F."/>
            <person name="Phuntumart V."/>
            <person name="Putnam N.H."/>
            <person name="Rash S."/>
            <person name="Rose J.K."/>
            <person name="Sakihama Y."/>
            <person name="Salamov A.A."/>
            <person name="Savidor A."/>
            <person name="Scheuring C.F."/>
            <person name="Smith B.M."/>
            <person name="Sobral B.W."/>
            <person name="Terry A."/>
            <person name="Torto-Alalibo T.A."/>
            <person name="Win J."/>
            <person name="Xu Z."/>
            <person name="Zhang H."/>
            <person name="Grigoriev I.V."/>
            <person name="Rokhsar D.S."/>
            <person name="Boore J.L."/>
        </authorList>
    </citation>
    <scope>NUCLEOTIDE SEQUENCE [LARGE SCALE GENOMIC DNA]</scope>
    <source>
        <strain evidence="2 3">P6497</strain>
    </source>
</reference>
<feature type="compositionally biased region" description="Low complexity" evidence="1">
    <location>
        <begin position="691"/>
        <end position="707"/>
    </location>
</feature>
<feature type="compositionally biased region" description="Low complexity" evidence="1">
    <location>
        <begin position="383"/>
        <end position="399"/>
    </location>
</feature>
<feature type="region of interest" description="Disordered" evidence="1">
    <location>
        <begin position="95"/>
        <end position="114"/>
    </location>
</feature>
<dbReference type="GeneID" id="20645127"/>
<feature type="compositionally biased region" description="Low complexity" evidence="1">
    <location>
        <begin position="269"/>
        <end position="285"/>
    </location>
</feature>
<feature type="region of interest" description="Disordered" evidence="1">
    <location>
        <begin position="852"/>
        <end position="873"/>
    </location>
</feature>
<feature type="compositionally biased region" description="Basic and acidic residues" evidence="1">
    <location>
        <begin position="550"/>
        <end position="575"/>
    </location>
</feature>
<feature type="compositionally biased region" description="Low complexity" evidence="1">
    <location>
        <begin position="805"/>
        <end position="821"/>
    </location>
</feature>
<accession>G4YXF2</accession>
<dbReference type="EMBL" id="JH159152">
    <property type="protein sequence ID" value="EGZ23221.1"/>
    <property type="molecule type" value="Genomic_DNA"/>
</dbReference>
<dbReference type="KEGG" id="psoj:PHYSODRAFT_324448"/>
<dbReference type="Proteomes" id="UP000002640">
    <property type="component" value="Unassembled WGS sequence"/>
</dbReference>
<evidence type="ECO:0000313" key="3">
    <source>
        <dbReference type="Proteomes" id="UP000002640"/>
    </source>
</evidence>
<dbReference type="AlphaFoldDB" id="G4YXF2"/>
<feature type="compositionally biased region" description="Basic and acidic residues" evidence="1">
    <location>
        <begin position="653"/>
        <end position="683"/>
    </location>
</feature>
<feature type="compositionally biased region" description="Basic and acidic residues" evidence="1">
    <location>
        <begin position="231"/>
        <end position="261"/>
    </location>
</feature>
<dbReference type="InParanoid" id="G4YXF2"/>
<feature type="region of interest" description="Disordered" evidence="1">
    <location>
        <begin position="196"/>
        <end position="287"/>
    </location>
</feature>
<sequence length="942" mass="101116">MSVGLGSWGPDSRPVTCDCGRPKGDARLAARDLGCTKQPADEALTRITASTTANSFSICLWCPATSSSHQRLVRWLLRAAKVTRRQTRIALRPAAVAGDGSRVGAPAAKPDGHDRETFLELNGQASDSDMRAGSDPRTHQPADTQKDEQGIPEQERQNFSICLWCPATSSSHQRLVRWLLRAAKVTRRQTRIALRPAAVAGDGSRVGAPAAKPDGHDRETFLELNGQASDSDMRAGSDPRTHQPADTQKDEQGIPEQERQKHGSPHRLPPTASASASGAPATSSSHQRLVRWLLRAAKVTRRQTRIALRPAAVAGDGSRVGAPAAKPDGHDRETFLELNGQASDSDMRAGSDPRTHQPADTQKDEQGIPEQERQKHGSPHRLPPTASASASGAPATSSSHQHLVRWLLRAAKVTRRQTRIALRPAAVAGDGSRVGAPAAKPDGHDRETFLELNGQASDSDMRAGIRTRITASTTANSFSICLWCPATSSSHQRLVRWLLRAAKVTRRQTRIALRPAAVAGDGSRVGAPAAKPDGHDRETFLELNGQASDSDMRAGSDPRTHQPADTQKDEQGIPEQERQNFSICLWCPATSSSHQRLVRWLLRAAKVTRRQTRIALRPAAVAGDGSRVGAPAAKPDGHDRETFLELNGQASDSDMRAGSDPRTHQPADTQKDEQGIPEQERQKHGSPHRLPPTASASASGAPATSSSHQRLVRWLLRAAKVTRRQTRIALRPAAVAGDGSRVGAPAAKPDGHDRETFLELNGQASDSDMRAGSDPRTHQPADTQKDEQGIPEQERQKHGSPHRLPPTASASASGAPATSSSHQRLVRWLLRAAKVTRRQTRIALRPAAVAGDGSRVGAPAAKPDGHDRETFSNSSPTVGDYFFAGLSIEFEKGLSIMSVGLGGWGPDSRPVTCDCGRPKGDARLAARDLGCTKQPADEALVR</sequence>